<dbReference type="SMART" id="SM00304">
    <property type="entry name" value="HAMP"/>
    <property type="match status" value="1"/>
</dbReference>
<organism evidence="18 19">
    <name type="scientific">Paenibacillus gyeongsangnamensis</name>
    <dbReference type="NCBI Taxonomy" id="3388067"/>
    <lineage>
        <taxon>Bacteria</taxon>
        <taxon>Bacillati</taxon>
        <taxon>Bacillota</taxon>
        <taxon>Bacilli</taxon>
        <taxon>Bacillales</taxon>
        <taxon>Paenibacillaceae</taxon>
        <taxon>Paenibacillus</taxon>
    </lineage>
</organism>
<dbReference type="PANTHER" id="PTHR34220">
    <property type="entry name" value="SENSOR HISTIDINE KINASE YPDA"/>
    <property type="match status" value="1"/>
</dbReference>
<sequence>MPRLINGYNRVHSIAVQLFVLFFISIIIPVLIGGYLSYKKSAQMIEDQVSNVASLTIKQVSDNLNFVFKDLDNISMRVLGNKTIYDALESKNAVSLYEDNKLNTEAKDILNSLIANRPEIIDIYVLDINKKNSVLSSSFQNIIDPWKTEWYKKILEADGSAVWFGMSDTSYLKGAKLGFPVFGLGRTVKDIETGKIIGVMFIEVMGKDLAESLADVKFGQTGYTYLVDPNNQYTFHRDPSFYGKASDLELPKQTKVMKLKDVDMMVIPAELQNGWRVAGIVPVHELVASSIEIRDLTIWIALASAIVAICIGYYVAHKVGRPLVYLSKLMKRSEAGDLTVRSNITFKNEIGQLGRSFNKMIRQIDVLIHRIAEEEREKKKAEIRALRYQINPHFLYNTLNSIRWMAKLQRTEDVANAISALVHLLEASLGRSGPIVRLGEELELLKKYLIIQQYRYNNGISLYIHCPPELTDLTIPGMLMQPIVENAIFHGIAPRDDKGSIVISVYTEENHAVVEIKDDGVGIEKDKLPHLLTGKGSIKTNGMTRIGLGHVHQTLQLYYGASYGVQVSSLEGQGTSVQLIFPINKGDDYVPSAVG</sequence>
<dbReference type="EMBL" id="JAQAGZ010000017">
    <property type="protein sequence ID" value="MCZ8515338.1"/>
    <property type="molecule type" value="Genomic_DNA"/>
</dbReference>
<evidence type="ECO:0000256" key="15">
    <source>
        <dbReference type="SAM" id="Phobius"/>
    </source>
</evidence>
<evidence type="ECO:0000256" key="2">
    <source>
        <dbReference type="ARBA" id="ARBA00004651"/>
    </source>
</evidence>
<evidence type="ECO:0000256" key="7">
    <source>
        <dbReference type="ARBA" id="ARBA00022692"/>
    </source>
</evidence>
<evidence type="ECO:0000256" key="8">
    <source>
        <dbReference type="ARBA" id="ARBA00022741"/>
    </source>
</evidence>
<evidence type="ECO:0000256" key="6">
    <source>
        <dbReference type="ARBA" id="ARBA00022679"/>
    </source>
</evidence>
<dbReference type="PROSITE" id="PS50109">
    <property type="entry name" value="HIS_KIN"/>
    <property type="match status" value="1"/>
</dbReference>
<evidence type="ECO:0000259" key="17">
    <source>
        <dbReference type="PROSITE" id="PS50885"/>
    </source>
</evidence>
<name>A0ABT4QEU5_9BACL</name>
<accession>A0ABT4QEU5</accession>
<protein>
    <recommendedName>
        <fullName evidence="3">histidine kinase</fullName>
        <ecNumber evidence="3">2.7.13.3</ecNumber>
    </recommendedName>
</protein>
<evidence type="ECO:0000256" key="14">
    <source>
        <dbReference type="SAM" id="Coils"/>
    </source>
</evidence>
<evidence type="ECO:0000256" key="12">
    <source>
        <dbReference type="ARBA" id="ARBA00023012"/>
    </source>
</evidence>
<feature type="transmembrane region" description="Helical" evidence="15">
    <location>
        <begin position="296"/>
        <end position="316"/>
    </location>
</feature>
<keyword evidence="12" id="KW-0902">Two-component regulatory system</keyword>
<dbReference type="EC" id="2.7.13.3" evidence="3"/>
<evidence type="ECO:0000256" key="5">
    <source>
        <dbReference type="ARBA" id="ARBA00022553"/>
    </source>
</evidence>
<feature type="coiled-coil region" evidence="14">
    <location>
        <begin position="357"/>
        <end position="391"/>
    </location>
</feature>
<keyword evidence="9 18" id="KW-0418">Kinase</keyword>
<proteinExistence type="predicted"/>
<evidence type="ECO:0000256" key="3">
    <source>
        <dbReference type="ARBA" id="ARBA00012438"/>
    </source>
</evidence>
<keyword evidence="11 15" id="KW-1133">Transmembrane helix</keyword>
<dbReference type="Gene3D" id="3.30.450.20">
    <property type="entry name" value="PAS domain"/>
    <property type="match status" value="2"/>
</dbReference>
<dbReference type="InterPro" id="IPR003594">
    <property type="entry name" value="HATPase_dom"/>
</dbReference>
<dbReference type="RefSeq" id="WP_269884020.1">
    <property type="nucleotide sequence ID" value="NZ_JAQAGZ010000017.1"/>
</dbReference>
<dbReference type="InterPro" id="IPR005467">
    <property type="entry name" value="His_kinase_dom"/>
</dbReference>
<keyword evidence="8" id="KW-0547">Nucleotide-binding</keyword>
<dbReference type="Pfam" id="PF00672">
    <property type="entry name" value="HAMP"/>
    <property type="match status" value="1"/>
</dbReference>
<dbReference type="InterPro" id="IPR036890">
    <property type="entry name" value="HATPase_C_sf"/>
</dbReference>
<feature type="domain" description="Histidine kinase" evidence="16">
    <location>
        <begin position="479"/>
        <end position="585"/>
    </location>
</feature>
<comment type="catalytic activity">
    <reaction evidence="1">
        <text>ATP + protein L-histidine = ADP + protein N-phospho-L-histidine.</text>
        <dbReference type="EC" id="2.7.13.3"/>
    </reaction>
</comment>
<keyword evidence="7 15" id="KW-0812">Transmembrane</keyword>
<dbReference type="InterPro" id="IPR010559">
    <property type="entry name" value="Sig_transdc_His_kin_internal"/>
</dbReference>
<gene>
    <name evidence="18" type="ORF">O9H85_23595</name>
</gene>
<keyword evidence="6" id="KW-0808">Transferase</keyword>
<dbReference type="CDD" id="cd06225">
    <property type="entry name" value="HAMP"/>
    <property type="match status" value="1"/>
</dbReference>
<evidence type="ECO:0000256" key="13">
    <source>
        <dbReference type="ARBA" id="ARBA00023136"/>
    </source>
</evidence>
<keyword evidence="5" id="KW-0597">Phosphoprotein</keyword>
<dbReference type="InterPro" id="IPR033479">
    <property type="entry name" value="dCache_1"/>
</dbReference>
<dbReference type="PANTHER" id="PTHR34220:SF7">
    <property type="entry name" value="SENSOR HISTIDINE KINASE YPDA"/>
    <property type="match status" value="1"/>
</dbReference>
<evidence type="ECO:0000256" key="9">
    <source>
        <dbReference type="ARBA" id="ARBA00022777"/>
    </source>
</evidence>
<keyword evidence="14" id="KW-0175">Coiled coil</keyword>
<keyword evidence="13 15" id="KW-0472">Membrane</keyword>
<dbReference type="GO" id="GO:0016301">
    <property type="term" value="F:kinase activity"/>
    <property type="evidence" value="ECO:0007669"/>
    <property type="project" value="UniProtKB-KW"/>
</dbReference>
<evidence type="ECO:0000313" key="19">
    <source>
        <dbReference type="Proteomes" id="UP001527882"/>
    </source>
</evidence>
<evidence type="ECO:0000256" key="10">
    <source>
        <dbReference type="ARBA" id="ARBA00022840"/>
    </source>
</evidence>
<dbReference type="InterPro" id="IPR003660">
    <property type="entry name" value="HAMP_dom"/>
</dbReference>
<dbReference type="SUPFAM" id="SSF158472">
    <property type="entry name" value="HAMP domain-like"/>
    <property type="match status" value="1"/>
</dbReference>
<dbReference type="Pfam" id="PF06580">
    <property type="entry name" value="His_kinase"/>
    <property type="match status" value="1"/>
</dbReference>
<evidence type="ECO:0000256" key="1">
    <source>
        <dbReference type="ARBA" id="ARBA00000085"/>
    </source>
</evidence>
<dbReference type="InterPro" id="IPR050640">
    <property type="entry name" value="Bact_2-comp_sensor_kinase"/>
</dbReference>
<dbReference type="PROSITE" id="PS50885">
    <property type="entry name" value="HAMP"/>
    <property type="match status" value="1"/>
</dbReference>
<dbReference type="Gene3D" id="6.10.340.10">
    <property type="match status" value="1"/>
</dbReference>
<keyword evidence="4" id="KW-1003">Cell membrane</keyword>
<evidence type="ECO:0000256" key="4">
    <source>
        <dbReference type="ARBA" id="ARBA00022475"/>
    </source>
</evidence>
<keyword evidence="19" id="KW-1185">Reference proteome</keyword>
<dbReference type="Proteomes" id="UP001527882">
    <property type="component" value="Unassembled WGS sequence"/>
</dbReference>
<comment type="caution">
    <text evidence="18">The sequence shown here is derived from an EMBL/GenBank/DDBJ whole genome shotgun (WGS) entry which is preliminary data.</text>
</comment>
<feature type="transmembrane region" description="Helical" evidence="15">
    <location>
        <begin position="14"/>
        <end position="36"/>
    </location>
</feature>
<evidence type="ECO:0000259" key="16">
    <source>
        <dbReference type="PROSITE" id="PS50109"/>
    </source>
</evidence>
<dbReference type="SMART" id="SM00387">
    <property type="entry name" value="HATPase_c"/>
    <property type="match status" value="1"/>
</dbReference>
<evidence type="ECO:0000313" key="18">
    <source>
        <dbReference type="EMBL" id="MCZ8515338.1"/>
    </source>
</evidence>
<evidence type="ECO:0000256" key="11">
    <source>
        <dbReference type="ARBA" id="ARBA00022989"/>
    </source>
</evidence>
<keyword evidence="10" id="KW-0067">ATP-binding</keyword>
<dbReference type="Gene3D" id="3.30.565.10">
    <property type="entry name" value="Histidine kinase-like ATPase, C-terminal domain"/>
    <property type="match status" value="1"/>
</dbReference>
<reference evidence="18 19" key="1">
    <citation type="submission" date="2022-12" db="EMBL/GenBank/DDBJ databases">
        <title>Draft genome sequence of Paenibacillus sp. dW9.</title>
        <authorList>
            <person name="Choi E.-W."/>
            <person name="Kim D.-U."/>
        </authorList>
    </citation>
    <scope>NUCLEOTIDE SEQUENCE [LARGE SCALE GENOMIC DNA]</scope>
    <source>
        <strain evidence="19">dW9</strain>
    </source>
</reference>
<dbReference type="Pfam" id="PF02743">
    <property type="entry name" value="dCache_1"/>
    <property type="match status" value="1"/>
</dbReference>
<comment type="subcellular location">
    <subcellularLocation>
        <location evidence="2">Cell membrane</location>
        <topology evidence="2">Multi-pass membrane protein</topology>
    </subcellularLocation>
</comment>
<dbReference type="Pfam" id="PF02518">
    <property type="entry name" value="HATPase_c"/>
    <property type="match status" value="1"/>
</dbReference>
<feature type="domain" description="HAMP" evidence="17">
    <location>
        <begin position="317"/>
        <end position="369"/>
    </location>
</feature>
<dbReference type="SUPFAM" id="SSF55874">
    <property type="entry name" value="ATPase domain of HSP90 chaperone/DNA topoisomerase II/histidine kinase"/>
    <property type="match status" value="1"/>
</dbReference>